<dbReference type="EMBL" id="LT906470">
    <property type="protein sequence ID" value="SNV61766.1"/>
    <property type="molecule type" value="Genomic_DNA"/>
</dbReference>
<dbReference type="PANTHER" id="PTHR43404">
    <property type="entry name" value="LIPOPOLYSACCHARIDE CHOLINEPHOSPHOTRANSFERASE LICD"/>
    <property type="match status" value="1"/>
</dbReference>
<dbReference type="AlphaFoldDB" id="A0A239YTS0"/>
<dbReference type="InterPro" id="IPR052942">
    <property type="entry name" value="LPS_cholinephosphotransferase"/>
</dbReference>
<protein>
    <submittedName>
        <fullName evidence="2">LPS biosynthesis protein</fullName>
    </submittedName>
</protein>
<organism evidence="2 3">
    <name type="scientific">Veillonella rodentium</name>
    <dbReference type="NCBI Taxonomy" id="248315"/>
    <lineage>
        <taxon>Bacteria</taxon>
        <taxon>Bacillati</taxon>
        <taxon>Bacillota</taxon>
        <taxon>Negativicutes</taxon>
        <taxon>Veillonellales</taxon>
        <taxon>Veillonellaceae</taxon>
        <taxon>Veillonella</taxon>
    </lineage>
</organism>
<keyword evidence="3" id="KW-1185">Reference proteome</keyword>
<evidence type="ECO:0000313" key="2">
    <source>
        <dbReference type="EMBL" id="SNV61766.1"/>
    </source>
</evidence>
<dbReference type="KEGG" id="vrm:44547418_00695"/>
<dbReference type="InterPro" id="IPR007074">
    <property type="entry name" value="LicD/FKTN/FKRP_NTP_transf"/>
</dbReference>
<dbReference type="Proteomes" id="UP000214973">
    <property type="component" value="Chromosome 1"/>
</dbReference>
<proteinExistence type="predicted"/>
<evidence type="ECO:0000259" key="1">
    <source>
        <dbReference type="Pfam" id="PF04991"/>
    </source>
</evidence>
<dbReference type="PANTHER" id="PTHR43404:SF2">
    <property type="entry name" value="LIPOPOLYSACCHARIDE CHOLINEPHOSPHOTRANSFERASE LICD"/>
    <property type="match status" value="1"/>
</dbReference>
<gene>
    <name evidence="2" type="ORF">SAMEA44547418_00695</name>
</gene>
<feature type="domain" description="LicD/FKTN/FKRP nucleotidyltransferase" evidence="1">
    <location>
        <begin position="24"/>
        <end position="246"/>
    </location>
</feature>
<name>A0A239YTS0_9FIRM</name>
<accession>A0A239YTS0</accession>
<dbReference type="RefSeq" id="WP_095065700.1">
    <property type="nucleotide sequence ID" value="NZ_LT906470.1"/>
</dbReference>
<dbReference type="Pfam" id="PF04991">
    <property type="entry name" value="LicD"/>
    <property type="match status" value="1"/>
</dbReference>
<dbReference type="GO" id="GO:0009100">
    <property type="term" value="P:glycoprotein metabolic process"/>
    <property type="evidence" value="ECO:0007669"/>
    <property type="project" value="UniProtKB-ARBA"/>
</dbReference>
<evidence type="ECO:0000313" key="3">
    <source>
        <dbReference type="Proteomes" id="UP000214973"/>
    </source>
</evidence>
<reference evidence="2 3" key="1">
    <citation type="submission" date="2017-06" db="EMBL/GenBank/DDBJ databases">
        <authorList>
            <consortium name="Pathogen Informatics"/>
        </authorList>
    </citation>
    <scope>NUCLEOTIDE SEQUENCE [LARGE SCALE GENOMIC DNA]</scope>
    <source>
        <strain evidence="2 3">NCTC12018</strain>
    </source>
</reference>
<sequence length="288" mass="33437">MSTSMTKEIQEKELAMLLYFKEFCEAHNLRFYLCGGGLIGAIRHEGFIPWDDDLDIFMPRPDYEKLAILWPKYADTERFTYCRTDRNHIYHDAGASIRDNNTTFINRHSMNEDICHGLALEIMPIDGCAPGKISRMLQLMWAMMFALFNAQRLPDNKGPVYRALAGGIYKIISGPSVRYHIWRFAEKKMSQYDFNTSAECTELIGSLKGMKLRHPQEDFSSVVYKNFEGHQIPVMKGYERYLRLIWGDYMQLPPEEQRVAKHDAVFADLHTGYKAYKGIHYAKDSSQT</sequence>